<dbReference type="Proteomes" id="UP000474159">
    <property type="component" value="Unassembled WGS sequence"/>
</dbReference>
<reference evidence="1 2" key="1">
    <citation type="submission" date="2019-09" db="EMBL/GenBank/DDBJ databases">
        <title>YIM 48816 draft genome.</title>
        <authorList>
            <person name="Jiang L."/>
        </authorList>
    </citation>
    <scope>NUCLEOTIDE SEQUENCE [LARGE SCALE GENOMIC DNA]</scope>
    <source>
        <strain evidence="1 2">YIM 48816</strain>
    </source>
</reference>
<gene>
    <name evidence="1" type="ORF">F6X53_18415</name>
</gene>
<protein>
    <submittedName>
        <fullName evidence="1">Uncharacterized protein</fullName>
    </submittedName>
</protein>
<organism evidence="1 2">
    <name type="scientific">Methylobacterium soli</name>
    <dbReference type="NCBI Taxonomy" id="553447"/>
    <lineage>
        <taxon>Bacteria</taxon>
        <taxon>Pseudomonadati</taxon>
        <taxon>Pseudomonadota</taxon>
        <taxon>Alphaproteobacteria</taxon>
        <taxon>Hyphomicrobiales</taxon>
        <taxon>Methylobacteriaceae</taxon>
        <taxon>Methylobacterium</taxon>
    </lineage>
</organism>
<dbReference type="RefSeq" id="WP_151001657.1">
    <property type="nucleotide sequence ID" value="NZ_BPQY01000509.1"/>
</dbReference>
<dbReference type="AlphaFoldDB" id="A0A6L3SXW5"/>
<comment type="caution">
    <text evidence="1">The sequence shown here is derived from an EMBL/GenBank/DDBJ whole genome shotgun (WGS) entry which is preliminary data.</text>
</comment>
<evidence type="ECO:0000313" key="1">
    <source>
        <dbReference type="EMBL" id="KAB1077491.1"/>
    </source>
</evidence>
<keyword evidence="2" id="KW-1185">Reference proteome</keyword>
<dbReference type="OrthoDB" id="7907305at2"/>
<accession>A0A6L3SXW5</accession>
<dbReference type="EMBL" id="VZZK01000020">
    <property type="protein sequence ID" value="KAB1077491.1"/>
    <property type="molecule type" value="Genomic_DNA"/>
</dbReference>
<evidence type="ECO:0000313" key="2">
    <source>
        <dbReference type="Proteomes" id="UP000474159"/>
    </source>
</evidence>
<proteinExistence type="predicted"/>
<name>A0A6L3SXW5_9HYPH</name>
<sequence length="109" mass="11597">MSAGLERAPAWPHEDERHQAALEQALIRAFWQSIGRHPLPVMTALETAARVVGTLYGQVAQAHEGPGGCRCGWVPDPDCDLIVLEANLAAALLQPAPPSLARMQVAGQA</sequence>